<reference evidence="2" key="1">
    <citation type="submission" date="2020-09" db="EMBL/GenBank/DDBJ databases">
        <title>Genome-Enabled Discovery of Anthraquinone Biosynthesis in Senna tora.</title>
        <authorList>
            <person name="Kang S.-H."/>
            <person name="Pandey R.P."/>
            <person name="Lee C.-M."/>
            <person name="Sim J.-S."/>
            <person name="Jeong J.-T."/>
            <person name="Choi B.-S."/>
            <person name="Jung M."/>
            <person name="Ginzburg D."/>
            <person name="Zhao K."/>
            <person name="Won S.Y."/>
            <person name="Oh T.-J."/>
            <person name="Yu Y."/>
            <person name="Kim N.-H."/>
            <person name="Lee O.R."/>
            <person name="Lee T.-H."/>
            <person name="Bashyal P."/>
            <person name="Kim T.-S."/>
            <person name="Lee W.-H."/>
            <person name="Kawkins C."/>
            <person name="Kim C.-K."/>
            <person name="Kim J.S."/>
            <person name="Ahn B.O."/>
            <person name="Rhee S.Y."/>
            <person name="Sohng J.K."/>
        </authorList>
    </citation>
    <scope>NUCLEOTIDE SEQUENCE</scope>
    <source>
        <tissue evidence="2">Leaf</tissue>
    </source>
</reference>
<dbReference type="AlphaFoldDB" id="A0A834WRD9"/>
<organism evidence="2 3">
    <name type="scientific">Senna tora</name>
    <dbReference type="NCBI Taxonomy" id="362788"/>
    <lineage>
        <taxon>Eukaryota</taxon>
        <taxon>Viridiplantae</taxon>
        <taxon>Streptophyta</taxon>
        <taxon>Embryophyta</taxon>
        <taxon>Tracheophyta</taxon>
        <taxon>Spermatophyta</taxon>
        <taxon>Magnoliopsida</taxon>
        <taxon>eudicotyledons</taxon>
        <taxon>Gunneridae</taxon>
        <taxon>Pentapetalae</taxon>
        <taxon>rosids</taxon>
        <taxon>fabids</taxon>
        <taxon>Fabales</taxon>
        <taxon>Fabaceae</taxon>
        <taxon>Caesalpinioideae</taxon>
        <taxon>Cassia clade</taxon>
        <taxon>Senna</taxon>
    </lineage>
</organism>
<feature type="region of interest" description="Disordered" evidence="1">
    <location>
        <begin position="29"/>
        <end position="100"/>
    </location>
</feature>
<protein>
    <submittedName>
        <fullName evidence="2">Uncharacterized protein</fullName>
    </submittedName>
</protein>
<dbReference type="OrthoDB" id="783264at2759"/>
<evidence type="ECO:0000313" key="3">
    <source>
        <dbReference type="Proteomes" id="UP000634136"/>
    </source>
</evidence>
<gene>
    <name evidence="2" type="ORF">G2W53_013741</name>
</gene>
<accession>A0A834WRD9</accession>
<feature type="compositionally biased region" description="Basic and acidic residues" evidence="1">
    <location>
        <begin position="29"/>
        <end position="48"/>
    </location>
</feature>
<sequence>MMPQYPPVEVGTRGTVGSLLKREIEYFRRLEPGNSRDRPGKNRSKMKDMGCSASGGGGKKKQGSSSSSSSKMLPSMCSMVDVSDHMSRPHNGSGVFALLV</sequence>
<comment type="caution">
    <text evidence="2">The sequence shown here is derived from an EMBL/GenBank/DDBJ whole genome shotgun (WGS) entry which is preliminary data.</text>
</comment>
<proteinExistence type="predicted"/>
<evidence type="ECO:0000256" key="1">
    <source>
        <dbReference type="SAM" id="MobiDB-lite"/>
    </source>
</evidence>
<keyword evidence="3" id="KW-1185">Reference proteome</keyword>
<dbReference type="EMBL" id="JAAIUW010000005">
    <property type="protein sequence ID" value="KAF7831408.1"/>
    <property type="molecule type" value="Genomic_DNA"/>
</dbReference>
<feature type="compositionally biased region" description="Low complexity" evidence="1">
    <location>
        <begin position="63"/>
        <end position="79"/>
    </location>
</feature>
<dbReference type="Proteomes" id="UP000634136">
    <property type="component" value="Unassembled WGS sequence"/>
</dbReference>
<name>A0A834WRD9_9FABA</name>
<dbReference type="PANTHER" id="PTHR35131">
    <property type="entry name" value="EXPRESSED PROTEIN"/>
    <property type="match status" value="1"/>
</dbReference>
<dbReference type="PANTHER" id="PTHR35131:SF2">
    <property type="entry name" value="GAG-POL POLYPROTEIN"/>
    <property type="match status" value="1"/>
</dbReference>
<evidence type="ECO:0000313" key="2">
    <source>
        <dbReference type="EMBL" id="KAF7831408.1"/>
    </source>
</evidence>